<dbReference type="RefSeq" id="WP_042501103.1">
    <property type="nucleotide sequence ID" value="NZ_BBNU01000026.1"/>
</dbReference>
<dbReference type="Proteomes" id="UP000029643">
    <property type="component" value="Unassembled WGS sequence"/>
</dbReference>
<evidence type="ECO:0000313" key="2">
    <source>
        <dbReference type="Proteomes" id="UP000029643"/>
    </source>
</evidence>
<reference evidence="1 2" key="1">
    <citation type="journal article" date="2014" name="Genome Announc.">
        <title>Draft Genome Sequences of Marine Flavobacterium Algibacter lectus Strains SS8 and NR4.</title>
        <authorList>
            <person name="Takatani N."/>
            <person name="Nakanishi M."/>
            <person name="Meirelles P."/>
            <person name="Mino S."/>
            <person name="Suda W."/>
            <person name="Oshima K."/>
            <person name="Hattori M."/>
            <person name="Ohkuma M."/>
            <person name="Hosokawa M."/>
            <person name="Miyashita K."/>
            <person name="Thompson F.L."/>
            <person name="Niwa A."/>
            <person name="Sawabe T."/>
            <person name="Sawabe T."/>
        </authorList>
    </citation>
    <scope>NUCLEOTIDE SEQUENCE [LARGE SCALE GENOMIC DNA]</scope>
    <source>
        <strain evidence="2">JCM19274</strain>
    </source>
</reference>
<dbReference type="EMBL" id="BBNU01000026">
    <property type="protein sequence ID" value="GAL82361.1"/>
    <property type="molecule type" value="Genomic_DNA"/>
</dbReference>
<comment type="caution">
    <text evidence="1">The sequence shown here is derived from an EMBL/GenBank/DDBJ whole genome shotgun (WGS) entry which is preliminary data.</text>
</comment>
<accession>A0A090WZG7</accession>
<proteinExistence type="predicted"/>
<evidence type="ECO:0000313" key="1">
    <source>
        <dbReference type="EMBL" id="GAL82361.1"/>
    </source>
</evidence>
<gene>
    <name evidence="1" type="ORF">JCM19274_2926</name>
</gene>
<name>A0A090WZG7_9FLAO</name>
<sequence>MGANAPPFAINIYREKDLIIEYSTNVNVTSFTSASYADTSTDTSYEISVAKLIGDDIIGYWISADKTTGEGTLTVVTDTQIEYQIKISEKEVYN</sequence>
<organism evidence="1 2">
    <name type="scientific">Algibacter lectus</name>
    <dbReference type="NCBI Taxonomy" id="221126"/>
    <lineage>
        <taxon>Bacteria</taxon>
        <taxon>Pseudomonadati</taxon>
        <taxon>Bacteroidota</taxon>
        <taxon>Flavobacteriia</taxon>
        <taxon>Flavobacteriales</taxon>
        <taxon>Flavobacteriaceae</taxon>
        <taxon>Algibacter</taxon>
    </lineage>
</organism>
<dbReference type="AlphaFoldDB" id="A0A090WZG7"/>
<protein>
    <submittedName>
        <fullName evidence="1">Uncharacterized protein</fullName>
    </submittedName>
</protein>